<dbReference type="PANTHER" id="PTHR42206:SF1">
    <property type="entry name" value="METAL-DEPENDENT HYDROLASE"/>
    <property type="match status" value="1"/>
</dbReference>
<dbReference type="SUPFAM" id="SSF51556">
    <property type="entry name" value="Metallo-dependent hydrolases"/>
    <property type="match status" value="1"/>
</dbReference>
<dbReference type="InterPro" id="IPR011589">
    <property type="entry name" value="UCP004961"/>
</dbReference>
<dbReference type="Pfam" id="PF01026">
    <property type="entry name" value="TatD_DNase"/>
    <property type="match status" value="1"/>
</dbReference>
<dbReference type="EMBL" id="DTBJ01000053">
    <property type="protein sequence ID" value="HGM59153.1"/>
    <property type="molecule type" value="Genomic_DNA"/>
</dbReference>
<sequence>MGADKISKLFKKHGGWFIALVSLPPYHYGLSEPLIDNYRKLVEIMLLEKKIVIENSLSTSLFIGFHPAEIDEYYRRGISLEKILELAEKVLDLLVEYYRNGLINGIGEVGRQHYSTSPARQVLAELILLKTLEYSRDYDIPLHLHLEQSGLITIKSINYYIEKLNVPRRNILIHHVNYDTGYWSEKYNLWHSIPAKERDIEKNIVEKREYILIESDYIDDPKRPGVSSYPWDIAINLEKFIERNIVDQNTVDKIMIDNIVKFYRVNPP</sequence>
<dbReference type="InterPro" id="IPR032466">
    <property type="entry name" value="Metal_Hydrolase"/>
</dbReference>
<dbReference type="AlphaFoldDB" id="A0A7C4DAT9"/>
<evidence type="ECO:0000313" key="1">
    <source>
        <dbReference type="EMBL" id="HGM59153.1"/>
    </source>
</evidence>
<reference evidence="1" key="1">
    <citation type="journal article" date="2020" name="mSystems">
        <title>Genome- and Community-Level Interaction Insights into Carbon Utilization and Element Cycling Functions of Hydrothermarchaeota in Hydrothermal Sediment.</title>
        <authorList>
            <person name="Zhou Z."/>
            <person name="Liu Y."/>
            <person name="Xu W."/>
            <person name="Pan J."/>
            <person name="Luo Z.H."/>
            <person name="Li M."/>
        </authorList>
    </citation>
    <scope>NUCLEOTIDE SEQUENCE [LARGE SCALE GENOMIC DNA]</scope>
    <source>
        <strain evidence="1">SpSt-642</strain>
    </source>
</reference>
<organism evidence="1">
    <name type="scientific">Staphylothermus marinus</name>
    <dbReference type="NCBI Taxonomy" id="2280"/>
    <lineage>
        <taxon>Archaea</taxon>
        <taxon>Thermoproteota</taxon>
        <taxon>Thermoprotei</taxon>
        <taxon>Desulfurococcales</taxon>
        <taxon>Desulfurococcaceae</taxon>
        <taxon>Staphylothermus</taxon>
    </lineage>
</organism>
<name>A0A7C4DAT9_STAMA</name>
<gene>
    <name evidence="1" type="ORF">ENU14_06200</name>
</gene>
<keyword evidence="1" id="KW-0378">Hydrolase</keyword>
<accession>A0A7C4DAT9</accession>
<proteinExistence type="predicted"/>
<protein>
    <submittedName>
        <fullName evidence="1">Hydrolase TatD</fullName>
    </submittedName>
</protein>
<dbReference type="InterPro" id="IPR001130">
    <property type="entry name" value="TatD-like"/>
</dbReference>
<comment type="caution">
    <text evidence="1">The sequence shown here is derived from an EMBL/GenBank/DDBJ whole genome shotgun (WGS) entry which is preliminary data.</text>
</comment>
<dbReference type="GO" id="GO:0016788">
    <property type="term" value="F:hydrolase activity, acting on ester bonds"/>
    <property type="evidence" value="ECO:0007669"/>
    <property type="project" value="InterPro"/>
</dbReference>
<dbReference type="Gene3D" id="3.20.20.140">
    <property type="entry name" value="Metal-dependent hydrolases"/>
    <property type="match status" value="1"/>
</dbReference>
<dbReference type="PANTHER" id="PTHR42206">
    <property type="entry name" value="METAL-DEPENDENT HYDROLASE-RELATED"/>
    <property type="match status" value="1"/>
</dbReference>